<evidence type="ECO:0000313" key="3">
    <source>
        <dbReference type="Proteomes" id="UP001144805"/>
    </source>
</evidence>
<keyword evidence="1" id="KW-0812">Transmembrane</keyword>
<accession>A0A9X3E771</accession>
<organism evidence="2 3">
    <name type="scientific">Kaistia nematophila</name>
    <dbReference type="NCBI Taxonomy" id="2994654"/>
    <lineage>
        <taxon>Bacteria</taxon>
        <taxon>Pseudomonadati</taxon>
        <taxon>Pseudomonadota</taxon>
        <taxon>Alphaproteobacteria</taxon>
        <taxon>Hyphomicrobiales</taxon>
        <taxon>Kaistiaceae</taxon>
        <taxon>Kaistia</taxon>
    </lineage>
</organism>
<dbReference type="Proteomes" id="UP001144805">
    <property type="component" value="Unassembled WGS sequence"/>
</dbReference>
<comment type="caution">
    <text evidence="2">The sequence shown here is derived from an EMBL/GenBank/DDBJ whole genome shotgun (WGS) entry which is preliminary data.</text>
</comment>
<evidence type="ECO:0000313" key="2">
    <source>
        <dbReference type="EMBL" id="MCX5570823.1"/>
    </source>
</evidence>
<protein>
    <submittedName>
        <fullName evidence="2">Uncharacterized protein</fullName>
    </submittedName>
</protein>
<dbReference type="EMBL" id="JAPKNK010000007">
    <property type="protein sequence ID" value="MCX5570823.1"/>
    <property type="molecule type" value="Genomic_DNA"/>
</dbReference>
<keyword evidence="1" id="KW-1133">Transmembrane helix</keyword>
<proteinExistence type="predicted"/>
<sequence length="172" mass="18660">MCEIVGIPSFAFAIASILAGLFAGLIALIENWAGRIIAMRLRSIERDRKTMLDASRKPGLAKPSPLISSSEIVAADFRDWNRGRRSALRLQAAILGKFHDKSRSIIGLTPRKISSDDGLLQTALIERSFAEMTQSVKQEALDNSIAKRRSKVLVAALLCLAAVFGILAALPC</sequence>
<gene>
    <name evidence="2" type="ORF">OSH07_16575</name>
</gene>
<dbReference type="RefSeq" id="WP_266339792.1">
    <property type="nucleotide sequence ID" value="NZ_JAPKNK010000007.1"/>
</dbReference>
<dbReference type="AlphaFoldDB" id="A0A9X3E771"/>
<feature type="transmembrane region" description="Helical" evidence="1">
    <location>
        <begin position="152"/>
        <end position="170"/>
    </location>
</feature>
<feature type="transmembrane region" description="Helical" evidence="1">
    <location>
        <begin position="12"/>
        <end position="33"/>
    </location>
</feature>
<keyword evidence="3" id="KW-1185">Reference proteome</keyword>
<reference evidence="2" key="1">
    <citation type="submission" date="2022-11" db="EMBL/GenBank/DDBJ databases">
        <title>Biodiversity and phylogenetic relationships of bacteria.</title>
        <authorList>
            <person name="Machado R.A.R."/>
            <person name="Bhat A."/>
            <person name="Loulou A."/>
            <person name="Kallel S."/>
        </authorList>
    </citation>
    <scope>NUCLEOTIDE SEQUENCE</scope>
    <source>
        <strain evidence="2">K-TC2</strain>
    </source>
</reference>
<name>A0A9X3E771_9HYPH</name>
<keyword evidence="1" id="KW-0472">Membrane</keyword>
<evidence type="ECO:0000256" key="1">
    <source>
        <dbReference type="SAM" id="Phobius"/>
    </source>
</evidence>